<name>A0ABW2DV85_9ACTN</name>
<dbReference type="RefSeq" id="WP_189880253.1">
    <property type="nucleotide sequence ID" value="NZ_BMWA01000040.1"/>
</dbReference>
<organism evidence="1 2">
    <name type="scientific">Streptomyces viridiviolaceus</name>
    <dbReference type="NCBI Taxonomy" id="68282"/>
    <lineage>
        <taxon>Bacteria</taxon>
        <taxon>Bacillati</taxon>
        <taxon>Actinomycetota</taxon>
        <taxon>Actinomycetes</taxon>
        <taxon>Kitasatosporales</taxon>
        <taxon>Streptomycetaceae</taxon>
        <taxon>Streptomyces</taxon>
    </lineage>
</organism>
<evidence type="ECO:0000313" key="1">
    <source>
        <dbReference type="EMBL" id="MFC7011766.1"/>
    </source>
</evidence>
<proteinExistence type="predicted"/>
<dbReference type="Proteomes" id="UP001596409">
    <property type="component" value="Unassembled WGS sequence"/>
</dbReference>
<dbReference type="EMBL" id="JBHSYM010000021">
    <property type="protein sequence ID" value="MFC7011766.1"/>
    <property type="molecule type" value="Genomic_DNA"/>
</dbReference>
<protein>
    <submittedName>
        <fullName evidence="1">Lanthionine synthetase LanC family protein</fullName>
    </submittedName>
</protein>
<comment type="caution">
    <text evidence="1">The sequence shown here is derived from an EMBL/GenBank/DDBJ whole genome shotgun (WGS) entry which is preliminary data.</text>
</comment>
<sequence length="142" mass="15324">MEPERPSWCYGTPGLGRALQLAALARHDTPERQIAEHTVLSSLTDPPQLAQLHEATVCHGWAGLLLAYDRIAADAMTPDIAHQLPKIHARLDTHLVRHGVPPDAGLLTGNAGVLLTLHALRTPRPAALGWETCLLLELKGPP</sequence>
<dbReference type="InterPro" id="IPR007822">
    <property type="entry name" value="LANC-like"/>
</dbReference>
<dbReference type="Gene3D" id="1.50.10.20">
    <property type="match status" value="1"/>
</dbReference>
<evidence type="ECO:0000313" key="2">
    <source>
        <dbReference type="Proteomes" id="UP001596409"/>
    </source>
</evidence>
<keyword evidence="2" id="KW-1185">Reference proteome</keyword>
<accession>A0ABW2DV85</accession>
<dbReference type="PRINTS" id="PR01950">
    <property type="entry name" value="LANCSUPER"/>
</dbReference>
<dbReference type="SUPFAM" id="SSF158745">
    <property type="entry name" value="LanC-like"/>
    <property type="match status" value="1"/>
</dbReference>
<gene>
    <name evidence="1" type="ORF">ACFQMH_08645</name>
</gene>
<reference evidence="2" key="1">
    <citation type="journal article" date="2019" name="Int. J. Syst. Evol. Microbiol.">
        <title>The Global Catalogue of Microorganisms (GCM) 10K type strain sequencing project: providing services to taxonomists for standard genome sequencing and annotation.</title>
        <authorList>
            <consortium name="The Broad Institute Genomics Platform"/>
            <consortium name="The Broad Institute Genome Sequencing Center for Infectious Disease"/>
            <person name="Wu L."/>
            <person name="Ma J."/>
        </authorList>
    </citation>
    <scope>NUCLEOTIDE SEQUENCE [LARGE SCALE GENOMIC DNA]</scope>
    <source>
        <strain evidence="2">JCM 4855</strain>
    </source>
</reference>
<dbReference type="PRINTS" id="PR01955">
    <property type="entry name" value="LANCFRANKIA"/>
</dbReference>
<dbReference type="Pfam" id="PF05147">
    <property type="entry name" value="LANC_like"/>
    <property type="match status" value="1"/>
</dbReference>